<dbReference type="AlphaFoldDB" id="A0A2H0Y0I7"/>
<feature type="transmembrane region" description="Helical" evidence="1">
    <location>
        <begin position="395"/>
        <end position="412"/>
    </location>
</feature>
<feature type="transmembrane region" description="Helical" evidence="1">
    <location>
        <begin position="418"/>
        <end position="435"/>
    </location>
</feature>
<proteinExistence type="predicted"/>
<dbReference type="EMBL" id="PEYM01000066">
    <property type="protein sequence ID" value="PIS29971.1"/>
    <property type="molecule type" value="Genomic_DNA"/>
</dbReference>
<evidence type="ECO:0000259" key="2">
    <source>
        <dbReference type="Pfam" id="PF13231"/>
    </source>
</evidence>
<organism evidence="3 4">
    <name type="scientific">Candidatus Saganbacteria bacterium CG08_land_8_20_14_0_20_45_16</name>
    <dbReference type="NCBI Taxonomy" id="2014293"/>
    <lineage>
        <taxon>Bacteria</taxon>
        <taxon>Bacillati</taxon>
        <taxon>Saganbacteria</taxon>
    </lineage>
</organism>
<feature type="transmembrane region" description="Helical" evidence="1">
    <location>
        <begin position="227"/>
        <end position="244"/>
    </location>
</feature>
<feature type="transmembrane region" description="Helical" evidence="1">
    <location>
        <begin position="319"/>
        <end position="335"/>
    </location>
</feature>
<keyword evidence="1" id="KW-0472">Membrane</keyword>
<protein>
    <recommendedName>
        <fullName evidence="2">Glycosyltransferase RgtA/B/C/D-like domain-containing protein</fullName>
    </recommendedName>
</protein>
<accession>A0A2H0Y0I7</accession>
<evidence type="ECO:0000313" key="3">
    <source>
        <dbReference type="EMBL" id="PIS29971.1"/>
    </source>
</evidence>
<feature type="transmembrane region" description="Helical" evidence="1">
    <location>
        <begin position="66"/>
        <end position="86"/>
    </location>
</feature>
<feature type="transmembrane region" description="Helical" evidence="1">
    <location>
        <begin position="112"/>
        <end position="134"/>
    </location>
</feature>
<gene>
    <name evidence="3" type="ORF">COT42_03765</name>
</gene>
<sequence>MNTLAKLIITLVIPWLLGFGFISLIFRNNRSQISALEVWGLSWGIGLGLLGLEMFIIALLNIPLTFLTILIPTAIILMALGAGLFITRTPGAKLLELKDVARLIAEFRATLFWPKVFTAVLFSLISLTVLYVFFDALVKPILNFDDLWRQGCIAKIIFVTGQVITPQTLDLAGPHPFLNPLSQAWIYLGLGAWNDPLGKVIFALCFLALILIFYANLRKDMSRRLSLIFVYLLTSFPLIIYHAGTAYSDFLQTFYYTAGVIYLYRWWQKQTPPYLYTSAILLGLGTFVKQAGIPLWVVSLLVLFAFILGEKRSQLKQGFRFTLLSAFVAAPWLFYQNSFLMRKVSSVGSKILVLLGQAAPLEPAVNSSAPSLQPTLGNILQHLTSRMFTYADWQILWFVFGLTLVFCWQHIFQTTLKYLLLIIGLDLIMVIWLFFDPASYQFLVDGTLVNRILMNEVPVVLFFTAQTLAAALQPQKPRQH</sequence>
<feature type="transmembrane region" description="Helical" evidence="1">
    <location>
        <begin position="279"/>
        <end position="307"/>
    </location>
</feature>
<comment type="caution">
    <text evidence="3">The sequence shown here is derived from an EMBL/GenBank/DDBJ whole genome shotgun (WGS) entry which is preliminary data.</text>
</comment>
<evidence type="ECO:0000313" key="4">
    <source>
        <dbReference type="Proteomes" id="UP000231343"/>
    </source>
</evidence>
<feature type="transmembrane region" description="Helical" evidence="1">
    <location>
        <begin position="38"/>
        <end position="60"/>
    </location>
</feature>
<dbReference type="InterPro" id="IPR038731">
    <property type="entry name" value="RgtA/B/C-like"/>
</dbReference>
<feature type="transmembrane region" description="Helical" evidence="1">
    <location>
        <begin position="250"/>
        <end position="267"/>
    </location>
</feature>
<keyword evidence="1" id="KW-0812">Transmembrane</keyword>
<feature type="domain" description="Glycosyltransferase RgtA/B/C/D-like" evidence="2">
    <location>
        <begin position="200"/>
        <end position="334"/>
    </location>
</feature>
<reference evidence="3 4" key="1">
    <citation type="submission" date="2017-09" db="EMBL/GenBank/DDBJ databases">
        <title>Depth-based differentiation of microbial function through sediment-hosted aquifers and enrichment of novel symbionts in the deep terrestrial subsurface.</title>
        <authorList>
            <person name="Probst A.J."/>
            <person name="Ladd B."/>
            <person name="Jarett J.K."/>
            <person name="Geller-Mcgrath D.E."/>
            <person name="Sieber C.M."/>
            <person name="Emerson J.B."/>
            <person name="Anantharaman K."/>
            <person name="Thomas B.C."/>
            <person name="Malmstrom R."/>
            <person name="Stieglmeier M."/>
            <person name="Klingl A."/>
            <person name="Woyke T."/>
            <person name="Ryan C.M."/>
            <person name="Banfield J.F."/>
        </authorList>
    </citation>
    <scope>NUCLEOTIDE SEQUENCE [LARGE SCALE GENOMIC DNA]</scope>
    <source>
        <strain evidence="3">CG08_land_8_20_14_0_20_45_16</strain>
    </source>
</reference>
<dbReference type="Proteomes" id="UP000231343">
    <property type="component" value="Unassembled WGS sequence"/>
</dbReference>
<evidence type="ECO:0000256" key="1">
    <source>
        <dbReference type="SAM" id="Phobius"/>
    </source>
</evidence>
<feature type="transmembrane region" description="Helical" evidence="1">
    <location>
        <begin position="6"/>
        <end position="26"/>
    </location>
</feature>
<feature type="transmembrane region" description="Helical" evidence="1">
    <location>
        <begin position="197"/>
        <end position="215"/>
    </location>
</feature>
<keyword evidence="1" id="KW-1133">Transmembrane helix</keyword>
<dbReference type="Pfam" id="PF13231">
    <property type="entry name" value="PMT_2"/>
    <property type="match status" value="1"/>
</dbReference>
<name>A0A2H0Y0I7_UNCSA</name>